<dbReference type="SMART" id="SM00710">
    <property type="entry name" value="PbH1"/>
    <property type="match status" value="4"/>
</dbReference>
<dbReference type="AlphaFoldDB" id="A0A0F9Q7N4"/>
<dbReference type="EMBL" id="LAZR01001824">
    <property type="protein sequence ID" value="KKN38479.1"/>
    <property type="molecule type" value="Genomic_DNA"/>
</dbReference>
<comment type="caution">
    <text evidence="1">The sequence shown here is derived from an EMBL/GenBank/DDBJ whole genome shotgun (WGS) entry which is preliminary data.</text>
</comment>
<proteinExistence type="predicted"/>
<dbReference type="InterPro" id="IPR006626">
    <property type="entry name" value="PbH1"/>
</dbReference>
<protein>
    <recommendedName>
        <fullName evidence="2">Right handed beta helix domain-containing protein</fullName>
    </recommendedName>
</protein>
<evidence type="ECO:0000313" key="1">
    <source>
        <dbReference type="EMBL" id="KKN38479.1"/>
    </source>
</evidence>
<evidence type="ECO:0008006" key="2">
    <source>
        <dbReference type="Google" id="ProtNLM"/>
    </source>
</evidence>
<name>A0A0F9Q7N4_9ZZZZ</name>
<accession>A0A0F9Q7N4</accession>
<dbReference type="SUPFAM" id="SSF51126">
    <property type="entry name" value="Pectin lyase-like"/>
    <property type="match status" value="1"/>
</dbReference>
<dbReference type="InterPro" id="IPR011050">
    <property type="entry name" value="Pectin_lyase_fold/virulence"/>
</dbReference>
<organism evidence="1">
    <name type="scientific">marine sediment metagenome</name>
    <dbReference type="NCBI Taxonomy" id="412755"/>
    <lineage>
        <taxon>unclassified sequences</taxon>
        <taxon>metagenomes</taxon>
        <taxon>ecological metagenomes</taxon>
    </lineage>
</organism>
<reference evidence="1" key="1">
    <citation type="journal article" date="2015" name="Nature">
        <title>Complex archaea that bridge the gap between prokaryotes and eukaryotes.</title>
        <authorList>
            <person name="Spang A."/>
            <person name="Saw J.H."/>
            <person name="Jorgensen S.L."/>
            <person name="Zaremba-Niedzwiedzka K."/>
            <person name="Martijn J."/>
            <person name="Lind A.E."/>
            <person name="van Eijk R."/>
            <person name="Schleper C."/>
            <person name="Guy L."/>
            <person name="Ettema T.J."/>
        </authorList>
    </citation>
    <scope>NUCLEOTIDE SEQUENCE</scope>
</reference>
<gene>
    <name evidence="1" type="ORF">LCGC14_0752830</name>
</gene>
<sequence length="466" mass="48842">MPTEVFGQEKSMFFVGGRGNGSGGVAEAGGCTQTWWDAEVAASDAATALAKLMGATGGPLINNSNLDYTHSTKRIDAASPGDFTNVEVGMVAYVTGLYLTTGRYKITEAYDDYIILSGIVSTADYNDTVLVIGGAFNVLNNACDKTDASNHSVAIHTNLSETLAGAITISSGGRSVRNTFKRIAGYNTLPGDMNRGGVYYQSPFDILLAGSIDNAKTVLLDGDGNNFEILNISDDNLVIENIHIYNTGTAAAIVYAGTPVDIVFRNCRISACNRVSNTATSDVTWDSCYTHDDLVANYNILSGGSHLFLHCVAKLNAALNWIHATGIHIDVIGCLVAGSGNYGIRPLAGAALFMTNNTFYNLAVAGVGASTHDDIIAFGNIFALGVGATAFDFAVQGSMSYNDYNCFIETDGTPLNVGTFAAGETPVMGPHSIAADPLFVDAASGNFRLKATSPCRRAGKLTIGAI</sequence>